<evidence type="ECO:0000256" key="1">
    <source>
        <dbReference type="ARBA" id="ARBA00022475"/>
    </source>
</evidence>
<evidence type="ECO:0000313" key="7">
    <source>
        <dbReference type="EMBL" id="MDR6553527.1"/>
    </source>
</evidence>
<keyword evidence="8" id="KW-1185">Reference proteome</keyword>
<keyword evidence="1" id="KW-1003">Cell membrane</keyword>
<name>A0ABU1P1B1_9BACL</name>
<dbReference type="SUPFAM" id="SSF53850">
    <property type="entry name" value="Periplasmic binding protein-like II"/>
    <property type="match status" value="1"/>
</dbReference>
<feature type="signal peptide" evidence="6">
    <location>
        <begin position="1"/>
        <end position="23"/>
    </location>
</feature>
<reference evidence="7 8" key="1">
    <citation type="submission" date="2023-07" db="EMBL/GenBank/DDBJ databases">
        <title>Sorghum-associated microbial communities from plants grown in Nebraska, USA.</title>
        <authorList>
            <person name="Schachtman D."/>
        </authorList>
    </citation>
    <scope>NUCLEOTIDE SEQUENCE [LARGE SCALE GENOMIC DNA]</scope>
    <source>
        <strain evidence="7 8">CC258</strain>
    </source>
</reference>
<keyword evidence="5" id="KW-0449">Lipoprotein</keyword>
<evidence type="ECO:0000256" key="5">
    <source>
        <dbReference type="ARBA" id="ARBA00023288"/>
    </source>
</evidence>
<dbReference type="RefSeq" id="WP_310500997.1">
    <property type="nucleotide sequence ID" value="NZ_JAVDSB010000011.1"/>
</dbReference>
<dbReference type="EMBL" id="JAVDSB010000011">
    <property type="protein sequence ID" value="MDR6553527.1"/>
    <property type="molecule type" value="Genomic_DNA"/>
</dbReference>
<evidence type="ECO:0000256" key="2">
    <source>
        <dbReference type="ARBA" id="ARBA00022729"/>
    </source>
</evidence>
<evidence type="ECO:0000256" key="4">
    <source>
        <dbReference type="ARBA" id="ARBA00023139"/>
    </source>
</evidence>
<dbReference type="PROSITE" id="PS51257">
    <property type="entry name" value="PROKAR_LIPOPROTEIN"/>
    <property type="match status" value="1"/>
</dbReference>
<evidence type="ECO:0000256" key="3">
    <source>
        <dbReference type="ARBA" id="ARBA00023136"/>
    </source>
</evidence>
<dbReference type="Gene3D" id="3.40.190.10">
    <property type="entry name" value="Periplasmic binding protein-like II"/>
    <property type="match status" value="2"/>
</dbReference>
<gene>
    <name evidence="7" type="ORF">J2736_004734</name>
</gene>
<comment type="caution">
    <text evidence="7">The sequence shown here is derived from an EMBL/GenBank/DDBJ whole genome shotgun (WGS) entry which is preliminary data.</text>
</comment>
<accession>A0ABU1P1B1</accession>
<dbReference type="PANTHER" id="PTHR43649">
    <property type="entry name" value="ARABINOSE-BINDING PROTEIN-RELATED"/>
    <property type="match status" value="1"/>
</dbReference>
<dbReference type="InterPro" id="IPR006059">
    <property type="entry name" value="SBP"/>
</dbReference>
<dbReference type="Pfam" id="PF01547">
    <property type="entry name" value="SBP_bac_1"/>
    <property type="match status" value="1"/>
</dbReference>
<evidence type="ECO:0000313" key="8">
    <source>
        <dbReference type="Proteomes" id="UP001267290"/>
    </source>
</evidence>
<protein>
    <submittedName>
        <fullName evidence="7">Raffinose/stachyose/melibiose transport system substrate-binding protein</fullName>
    </submittedName>
</protein>
<keyword evidence="2 6" id="KW-0732">Signal</keyword>
<dbReference type="InterPro" id="IPR050490">
    <property type="entry name" value="Bact_solute-bd_prot1"/>
</dbReference>
<proteinExistence type="predicted"/>
<dbReference type="Proteomes" id="UP001267290">
    <property type="component" value="Unassembled WGS sequence"/>
</dbReference>
<sequence length="438" mass="48497">MKMTMRKPIYVLLASALAVGLTACSSSSTSTSGTTSGSDSAPVTLKYVSWMSKGEDKPILAEFMKKYPNIKVEDTVLDGQKYDQLLKTKFLAGDGPDVYLFMKSAQYASYVKEGWLMDVSNEPGTALQKQSKELSSYYTVDGKMYGSLVNGGGELWPIYYNKKYFDKLGIKPPTTPTEFYAISAKIKADGKEPVVFGGKDGWPFRIMFDPYRNAENFGKYPNYNDALYKGEVKPSDLYKNTFTEFGKWVSDGIVAKPSLTLTYDQSVQYFVDGKAAMIPQGPWLTGLDPIKNANKNDFELGAFVYNYAPVNGKLHLLGAADRSIGINAKTKHADAAKKLYNFFLEKENVTKYLESQGLTTLLPGVNVKVDAVLKPLMDLANDASKVEYHFTAGSVTFPPAWDSITWASYQNILAGQSVDSELKRVDAEFAKLKDQAIK</sequence>
<feature type="chain" id="PRO_5046157175" evidence="6">
    <location>
        <begin position="24"/>
        <end position="438"/>
    </location>
</feature>
<keyword evidence="3" id="KW-0472">Membrane</keyword>
<dbReference type="PANTHER" id="PTHR43649:SF33">
    <property type="entry name" value="POLYGALACTURONAN_RHAMNOGALACTURONAN-BINDING PROTEIN YTCQ"/>
    <property type="match status" value="1"/>
</dbReference>
<organism evidence="7 8">
    <name type="scientific">Paenibacillus qinlingensis</name>
    <dbReference type="NCBI Taxonomy" id="1837343"/>
    <lineage>
        <taxon>Bacteria</taxon>
        <taxon>Bacillati</taxon>
        <taxon>Bacillota</taxon>
        <taxon>Bacilli</taxon>
        <taxon>Bacillales</taxon>
        <taxon>Paenibacillaceae</taxon>
        <taxon>Paenibacillus</taxon>
    </lineage>
</organism>
<evidence type="ECO:0000256" key="6">
    <source>
        <dbReference type="SAM" id="SignalP"/>
    </source>
</evidence>
<keyword evidence="4" id="KW-0564">Palmitate</keyword>